<evidence type="ECO:0000313" key="2">
    <source>
        <dbReference type="EMBL" id="CAJ0602557.1"/>
    </source>
</evidence>
<gene>
    <name evidence="2" type="ORF">CYNAS_LOCUS14540</name>
</gene>
<keyword evidence="3" id="KW-1185">Reference proteome</keyword>
<dbReference type="EMBL" id="CATQJL010000305">
    <property type="protein sequence ID" value="CAJ0602557.1"/>
    <property type="molecule type" value="Genomic_DNA"/>
</dbReference>
<evidence type="ECO:0000256" key="1">
    <source>
        <dbReference type="SAM" id="MobiDB-lite"/>
    </source>
</evidence>
<feature type="region of interest" description="Disordered" evidence="1">
    <location>
        <begin position="185"/>
        <end position="205"/>
    </location>
</feature>
<dbReference type="Proteomes" id="UP001176961">
    <property type="component" value="Unassembled WGS sequence"/>
</dbReference>
<sequence length="233" mass="26291">MAEESKESKSKDNLKTAHGPVSALHPPPSSTPKHEPRIARFTASILVLWTLGVSQMISQRLASGATLPVAQLLFVFLCAYTHEWNYVHGEGLTRTRRAYFDIVNVLETYQTRARTMGHLFDPGPPTPMVSFSKEKVEGEDRPGATHEASEEKTDFTLARDAHYANMYQIAMKFNKELEMMQKAGIAEKKDSKESSGSGGDADSKDEIVLRQQYRLNAMENDMEFLLFFERENL</sequence>
<proteinExistence type="predicted"/>
<reference evidence="2" key="1">
    <citation type="submission" date="2023-07" db="EMBL/GenBank/DDBJ databases">
        <authorList>
            <consortium name="CYATHOMIX"/>
        </authorList>
    </citation>
    <scope>NUCLEOTIDE SEQUENCE</scope>
    <source>
        <strain evidence="2">N/A</strain>
    </source>
</reference>
<evidence type="ECO:0000313" key="3">
    <source>
        <dbReference type="Proteomes" id="UP001176961"/>
    </source>
</evidence>
<protein>
    <submittedName>
        <fullName evidence="2">Uncharacterized protein</fullName>
    </submittedName>
</protein>
<accession>A0AA36MAH7</accession>
<organism evidence="2 3">
    <name type="scientific">Cylicocyclus nassatus</name>
    <name type="common">Nematode worm</name>
    <dbReference type="NCBI Taxonomy" id="53992"/>
    <lineage>
        <taxon>Eukaryota</taxon>
        <taxon>Metazoa</taxon>
        <taxon>Ecdysozoa</taxon>
        <taxon>Nematoda</taxon>
        <taxon>Chromadorea</taxon>
        <taxon>Rhabditida</taxon>
        <taxon>Rhabditina</taxon>
        <taxon>Rhabditomorpha</taxon>
        <taxon>Strongyloidea</taxon>
        <taxon>Strongylidae</taxon>
        <taxon>Cylicocyclus</taxon>
    </lineage>
</organism>
<dbReference type="AlphaFoldDB" id="A0AA36MAH7"/>
<name>A0AA36MAH7_CYLNA</name>
<comment type="caution">
    <text evidence="2">The sequence shown here is derived from an EMBL/GenBank/DDBJ whole genome shotgun (WGS) entry which is preliminary data.</text>
</comment>
<feature type="region of interest" description="Disordered" evidence="1">
    <location>
        <begin position="1"/>
        <end position="35"/>
    </location>
</feature>
<feature type="compositionally biased region" description="Basic and acidic residues" evidence="1">
    <location>
        <begin position="1"/>
        <end position="15"/>
    </location>
</feature>